<comment type="caution">
    <text evidence="8">The sequence shown here is derived from an EMBL/GenBank/DDBJ whole genome shotgun (WGS) entry which is preliminary data.</text>
</comment>
<gene>
    <name evidence="8" type="primary">CYP52D1</name>
    <name evidence="8" type="ORF">LOCC1_G006455</name>
</gene>
<keyword evidence="3" id="KW-0349">Heme</keyword>
<evidence type="ECO:0000256" key="3">
    <source>
        <dbReference type="ARBA" id="ARBA00022617"/>
    </source>
</evidence>
<dbReference type="GO" id="GO:0020037">
    <property type="term" value="F:heme binding"/>
    <property type="evidence" value="ECO:0007669"/>
    <property type="project" value="InterPro"/>
</dbReference>
<evidence type="ECO:0000256" key="7">
    <source>
        <dbReference type="ARBA" id="ARBA00023033"/>
    </source>
</evidence>
<dbReference type="GO" id="GO:0016705">
    <property type="term" value="F:oxidoreductase activity, acting on paired donors, with incorporation or reduction of molecular oxygen"/>
    <property type="evidence" value="ECO:0007669"/>
    <property type="project" value="InterPro"/>
</dbReference>
<sequence>MELAAFYDKNLLGTSRLKESIKATKEDWGSQYVVSAKTEVEGNIHTVRVPILDYELLVTRDPEIVKAMLSAQSSDYDISAIRANAFMPLLGEGIFTSVGQQW</sequence>
<keyword evidence="6" id="KW-0408">Iron</keyword>
<accession>A0A8H8RLI4</accession>
<evidence type="ECO:0000256" key="2">
    <source>
        <dbReference type="ARBA" id="ARBA00010617"/>
    </source>
</evidence>
<dbReference type="EMBL" id="QGMI01000858">
    <property type="protein sequence ID" value="TVY36224.1"/>
    <property type="molecule type" value="Genomic_DNA"/>
</dbReference>
<comment type="cofactor">
    <cofactor evidence="1">
        <name>heme</name>
        <dbReference type="ChEBI" id="CHEBI:30413"/>
    </cofactor>
</comment>
<dbReference type="AlphaFoldDB" id="A0A8H8RLI4"/>
<keyword evidence="7" id="KW-0503">Monooxygenase</keyword>
<evidence type="ECO:0000256" key="4">
    <source>
        <dbReference type="ARBA" id="ARBA00022723"/>
    </source>
</evidence>
<dbReference type="Proteomes" id="UP000443090">
    <property type="component" value="Unassembled WGS sequence"/>
</dbReference>
<dbReference type="GO" id="GO:0005506">
    <property type="term" value="F:iron ion binding"/>
    <property type="evidence" value="ECO:0007669"/>
    <property type="project" value="InterPro"/>
</dbReference>
<reference evidence="8 9" key="1">
    <citation type="submission" date="2018-05" db="EMBL/GenBank/DDBJ databases">
        <title>Genome sequencing and assembly of the regulated plant pathogen Lachnellula willkommii and related sister species for the development of diagnostic species identification markers.</title>
        <authorList>
            <person name="Giroux E."/>
            <person name="Bilodeau G."/>
        </authorList>
    </citation>
    <scope>NUCLEOTIDE SEQUENCE [LARGE SCALE GENOMIC DNA]</scope>
    <source>
        <strain evidence="8 9">CBS 160.35</strain>
    </source>
</reference>
<proteinExistence type="inferred from homology"/>
<keyword evidence="5" id="KW-0560">Oxidoreductase</keyword>
<evidence type="ECO:0000313" key="9">
    <source>
        <dbReference type="Proteomes" id="UP000443090"/>
    </source>
</evidence>
<dbReference type="Gene3D" id="1.10.630.10">
    <property type="entry name" value="Cytochrome P450"/>
    <property type="match status" value="1"/>
</dbReference>
<dbReference type="InterPro" id="IPR047146">
    <property type="entry name" value="Cyt_P450_E_CYP52_fungi"/>
</dbReference>
<dbReference type="InterPro" id="IPR036396">
    <property type="entry name" value="Cyt_P450_sf"/>
</dbReference>
<comment type="similarity">
    <text evidence="2">Belongs to the cytochrome P450 family.</text>
</comment>
<dbReference type="PANTHER" id="PTHR24287">
    <property type="entry name" value="P450, PUTATIVE (EUROFUNG)-RELATED"/>
    <property type="match status" value="1"/>
</dbReference>
<dbReference type="GO" id="GO:0004497">
    <property type="term" value="F:monooxygenase activity"/>
    <property type="evidence" value="ECO:0007669"/>
    <property type="project" value="UniProtKB-KW"/>
</dbReference>
<evidence type="ECO:0000256" key="6">
    <source>
        <dbReference type="ARBA" id="ARBA00023004"/>
    </source>
</evidence>
<dbReference type="OrthoDB" id="1470350at2759"/>
<keyword evidence="4" id="KW-0479">Metal-binding</keyword>
<protein>
    <submittedName>
        <fullName evidence="8">Cytochrome P450</fullName>
    </submittedName>
</protein>
<keyword evidence="9" id="KW-1185">Reference proteome</keyword>
<evidence type="ECO:0000256" key="1">
    <source>
        <dbReference type="ARBA" id="ARBA00001971"/>
    </source>
</evidence>
<evidence type="ECO:0000313" key="8">
    <source>
        <dbReference type="EMBL" id="TVY36224.1"/>
    </source>
</evidence>
<organism evidence="8 9">
    <name type="scientific">Lachnellula occidentalis</name>
    <dbReference type="NCBI Taxonomy" id="215460"/>
    <lineage>
        <taxon>Eukaryota</taxon>
        <taxon>Fungi</taxon>
        <taxon>Dikarya</taxon>
        <taxon>Ascomycota</taxon>
        <taxon>Pezizomycotina</taxon>
        <taxon>Leotiomycetes</taxon>
        <taxon>Helotiales</taxon>
        <taxon>Lachnaceae</taxon>
        <taxon>Lachnellula</taxon>
    </lineage>
</organism>
<dbReference type="PANTHER" id="PTHR24287:SF1">
    <property type="entry name" value="P450, PUTATIVE (EUROFUNG)-RELATED"/>
    <property type="match status" value="1"/>
</dbReference>
<name>A0A8H8RLI4_9HELO</name>
<evidence type="ECO:0000256" key="5">
    <source>
        <dbReference type="ARBA" id="ARBA00023002"/>
    </source>
</evidence>